<dbReference type="GO" id="GO:0005840">
    <property type="term" value="C:ribosome"/>
    <property type="evidence" value="ECO:0007669"/>
    <property type="project" value="UniProtKB-KW"/>
</dbReference>
<evidence type="ECO:0000313" key="5">
    <source>
        <dbReference type="EMBL" id="PIV46297.1"/>
    </source>
</evidence>
<dbReference type="EMBL" id="PFUW01000016">
    <property type="protein sequence ID" value="PJB04149.1"/>
    <property type="molecule type" value="Genomic_DNA"/>
</dbReference>
<evidence type="ECO:0000313" key="13">
    <source>
        <dbReference type="Proteomes" id="UP000229789"/>
    </source>
</evidence>
<accession>A0A2H9P9T0</accession>
<dbReference type="SUPFAM" id="SSF55315">
    <property type="entry name" value="L30e-like"/>
    <property type="match status" value="1"/>
</dbReference>
<dbReference type="InterPro" id="IPR004038">
    <property type="entry name" value="Ribosomal_eL8/eL30/eS12/Gad45"/>
</dbReference>
<evidence type="ECO:0000313" key="3">
    <source>
        <dbReference type="EMBL" id="PIN66495.1"/>
    </source>
</evidence>
<dbReference type="Proteomes" id="UP000231449">
    <property type="component" value="Unassembled WGS sequence"/>
</dbReference>
<evidence type="ECO:0000313" key="12">
    <source>
        <dbReference type="Proteomes" id="UP000228888"/>
    </source>
</evidence>
<dbReference type="EMBL" id="PFSX01000041">
    <property type="protein sequence ID" value="PJC01324.1"/>
    <property type="molecule type" value="Genomic_DNA"/>
</dbReference>
<accession>A0A2H9M1T4</accession>
<dbReference type="Gene3D" id="3.30.1330.30">
    <property type="match status" value="1"/>
</dbReference>
<comment type="caution">
    <text evidence="3">The sequence shown here is derived from an EMBL/GenBank/DDBJ whole genome shotgun (WGS) entry which is preliminary data.</text>
</comment>
<dbReference type="EMBL" id="PFIH01000062">
    <property type="protein sequence ID" value="PIX27903.1"/>
    <property type="molecule type" value="Genomic_DNA"/>
</dbReference>
<organism evidence="3 13">
    <name type="scientific">Huberarchaeum crystalense</name>
    <dbReference type="NCBI Taxonomy" id="2014257"/>
    <lineage>
        <taxon>Archaea</taxon>
        <taxon>Candidatus Huberarchaeota</taxon>
        <taxon>Candidatus Huberarchaeia</taxon>
        <taxon>Candidatus Huberarchaeales</taxon>
        <taxon>Candidatus Huberarchaeaceae</taxon>
        <taxon>Candidatus Huberarchaeum</taxon>
    </lineage>
</organism>
<dbReference type="EMBL" id="PETW01000040">
    <property type="protein sequence ID" value="PIV46297.1"/>
    <property type="molecule type" value="Genomic_DNA"/>
</dbReference>
<name>A0A2G9LIZ8_HUBC1</name>
<evidence type="ECO:0000313" key="10">
    <source>
        <dbReference type="EMBL" id="PJC01324.1"/>
    </source>
</evidence>
<evidence type="ECO:0000313" key="7">
    <source>
        <dbReference type="EMBL" id="PIX27903.1"/>
    </source>
</evidence>
<protein>
    <recommendedName>
        <fullName evidence="2">Ribosomal protein eL8/eL30/eS12/Gadd45 domain-containing protein</fullName>
    </recommendedName>
</protein>
<dbReference type="Proteomes" id="UP000228888">
    <property type="component" value="Unassembled WGS sequence"/>
</dbReference>
<dbReference type="Proteomes" id="UP000231232">
    <property type="component" value="Unassembled WGS sequence"/>
</dbReference>
<accession>A0A2H9M887</accession>
<evidence type="ECO:0000313" key="6">
    <source>
        <dbReference type="EMBL" id="PIV89661.1"/>
    </source>
</evidence>
<evidence type="ECO:0000259" key="2">
    <source>
        <dbReference type="Pfam" id="PF01248"/>
    </source>
</evidence>
<dbReference type="EMBL" id="PFMG01000053">
    <property type="protein sequence ID" value="PIY99704.1"/>
    <property type="molecule type" value="Genomic_DNA"/>
</dbReference>
<evidence type="ECO:0000256" key="1">
    <source>
        <dbReference type="ARBA" id="ARBA00022980"/>
    </source>
</evidence>
<accession>A0A2G9LIZ8</accession>
<dbReference type="EMBL" id="PEUT01000051">
    <property type="protein sequence ID" value="PIV13586.1"/>
    <property type="molecule type" value="Genomic_DNA"/>
</dbReference>
<dbReference type="Proteomes" id="UP000229789">
    <property type="component" value="Unassembled WGS sequence"/>
</dbReference>
<dbReference type="Proteomes" id="UP000228989">
    <property type="component" value="Unassembled WGS sequence"/>
</dbReference>
<dbReference type="Pfam" id="PF01248">
    <property type="entry name" value="Ribosomal_L7Ae"/>
    <property type="match status" value="1"/>
</dbReference>
<proteinExistence type="predicted"/>
<dbReference type="Proteomes" id="UP000230713">
    <property type="component" value="Unassembled WGS sequence"/>
</dbReference>
<dbReference type="Proteomes" id="UP000230477">
    <property type="component" value="Unassembled WGS sequence"/>
</dbReference>
<accession>A0A2H9QSH2</accession>
<sequence length="100" mass="11416">MKVLQKHMERVKKAIEEGRAQFGAKQSIEAMKNRNAEIVVVAKDSPEFKSAQYYQQAGGVEIITLDRSEDIRTFCKKPFKISMLVVLKTKKANKADKDEK</sequence>
<reference evidence="3 13" key="2">
    <citation type="submission" date="2017-09" db="EMBL/GenBank/DDBJ databases">
        <title>Depth-based differentiation of microbial function through sediment-hosted aquifers and enrichment of novel symbionts in the deep terrestrial subsurface.</title>
        <authorList>
            <person name="Probst A.J."/>
            <person name="Ladd B."/>
            <person name="Jarett J.K."/>
            <person name="Geller-Mcgrath D.E."/>
            <person name="Sieber C.M."/>
            <person name="Emerson J.B."/>
            <person name="Anantharaman K."/>
            <person name="Thomas B.C."/>
            <person name="Malmstrom R."/>
            <person name="Stieglmeier M."/>
            <person name="Klingl A."/>
            <person name="Woyke T."/>
            <person name="Ryan C.M."/>
            <person name="Banfield J.F."/>
        </authorList>
    </citation>
    <scope>NUCLEOTIDE SEQUENCE [LARGE SCALE GENOMIC DNA]</scope>
    <source>
        <strain evidence="5">CG02_land_8_20_14_3_00_31_209</strain>
        <strain evidence="4">CG03_land_8_20_14_0_80_31_114</strain>
        <strain evidence="6">CG17_big_fil_post_rev_8_21_14_2_50_31_73</strain>
        <strain evidence="3">CG18_big_fil_WC_8_21_14_2_50_31_19</strain>
        <strain evidence="8">CG_4_10_14_0_8_um_filter_31_133</strain>
        <strain evidence="7">CG_4_8_14_3_um_filter</strain>
        <strain evidence="10">CG_4_9_14_0_8_um_filter_31_21</strain>
        <strain evidence="9">CG_4_9_14_3_um_filter_31_125</strain>
    </source>
</reference>
<reference evidence="11 12" key="1">
    <citation type="submission" date="2017-09" db="EMBL/GenBank/DDBJ databases">
        <title>Depth-based differentiation of microbial function through sediment-hosted aquifers and enrichment of novel symbionts in the deep terrestrial subsurface.</title>
        <authorList>
            <person name="Probst A.J."/>
            <person name="Ladd B."/>
            <person name="Jarett J.K."/>
            <person name="Geller-Mcgrath D.E."/>
            <person name="Sieber C.M.K."/>
            <person name="Emerson J.B."/>
            <person name="Anantharaman K."/>
            <person name="Thomas B.C."/>
            <person name="Malmstrom R."/>
            <person name="Stieglmeier M."/>
            <person name="Klingl A."/>
            <person name="Woyke T."/>
            <person name="Ryan C.M."/>
            <person name="Banfield J.F."/>
        </authorList>
    </citation>
    <scope>NUCLEOTIDE SEQUENCE [LARGE SCALE GENOMIC DNA]</scope>
</reference>
<dbReference type="EMBL" id="PCUF01000026">
    <property type="protein sequence ID" value="PIN66495.1"/>
    <property type="molecule type" value="Genomic_DNA"/>
</dbReference>
<evidence type="ECO:0000313" key="8">
    <source>
        <dbReference type="EMBL" id="PIY99704.1"/>
    </source>
</evidence>
<evidence type="ECO:0000313" key="11">
    <source>
        <dbReference type="Proteomes" id="UP000228874"/>
    </source>
</evidence>
<dbReference type="EMBL" id="PFFF01000038">
    <property type="protein sequence ID" value="PIV89661.1"/>
    <property type="molecule type" value="Genomic_DNA"/>
</dbReference>
<dbReference type="Proteomes" id="UP000228874">
    <property type="component" value="Unassembled WGS sequence"/>
</dbReference>
<accession>A0A2H9N258</accession>
<gene>
    <name evidence="10" type="ORF">CO072_01635</name>
    <name evidence="9" type="ORF">CO124_00770</name>
    <name evidence="5" type="ORF">COS22_02175</name>
    <name evidence="4" type="ORF">COS45_02065</name>
    <name evidence="6" type="ORF">COW47_01625</name>
    <name evidence="3" type="ORF">COW69_01950</name>
    <name evidence="8" type="ORF">COY63_02125</name>
    <name evidence="7" type="ORF">COZ66_02415</name>
</gene>
<dbReference type="AlphaFoldDB" id="A0A2G9LIZ8"/>
<accession>A0A2H9MM98</accession>
<keyword evidence="1" id="KW-0689">Ribosomal protein</keyword>
<evidence type="ECO:0000313" key="9">
    <source>
        <dbReference type="EMBL" id="PJB04149.1"/>
    </source>
</evidence>
<accession>A0A2H9RCX9</accession>
<evidence type="ECO:0000313" key="4">
    <source>
        <dbReference type="EMBL" id="PIV13586.1"/>
    </source>
</evidence>
<keyword evidence="1" id="KW-0687">Ribonucleoprotein</keyword>
<dbReference type="InterPro" id="IPR029064">
    <property type="entry name" value="Ribosomal_eL30-like_sf"/>
</dbReference>
<feature type="domain" description="Ribosomal protein eL8/eL30/eS12/Gadd45" evidence="2">
    <location>
        <begin position="7"/>
        <end position="94"/>
    </location>
</feature>